<feature type="region of interest" description="Disordered" evidence="1">
    <location>
        <begin position="438"/>
        <end position="490"/>
    </location>
</feature>
<dbReference type="EMBL" id="QGHS01000067">
    <property type="protein sequence ID" value="PWT46401.1"/>
    <property type="molecule type" value="Genomic_DNA"/>
</dbReference>
<evidence type="ECO:0000313" key="4">
    <source>
        <dbReference type="Proteomes" id="UP000245866"/>
    </source>
</evidence>
<dbReference type="RefSeq" id="WP_134907399.1">
    <property type="nucleotide sequence ID" value="NZ_JAJAOX010000339.1"/>
</dbReference>
<evidence type="ECO:0000313" key="2">
    <source>
        <dbReference type="EMBL" id="PWT46401.1"/>
    </source>
</evidence>
<dbReference type="Proteomes" id="UP000245866">
    <property type="component" value="Unassembled WGS sequence"/>
</dbReference>
<reference evidence="2" key="2">
    <citation type="submission" date="2018-05" db="EMBL/GenBank/DDBJ databases">
        <authorList>
            <person name="Lanie J.A."/>
            <person name="Ng W.-L."/>
            <person name="Kazmierczak K.M."/>
            <person name="Andrzejewski T.M."/>
            <person name="Davidsen T.M."/>
            <person name="Wayne K.J."/>
            <person name="Tettelin H."/>
            <person name="Glass J.I."/>
            <person name="Rusch D."/>
            <person name="Podicherti R."/>
            <person name="Tsui H.-C.T."/>
            <person name="Winkler M.E."/>
        </authorList>
    </citation>
    <scope>NUCLEOTIDE SEQUENCE</scope>
    <source>
        <strain evidence="2">LR12</strain>
    </source>
</reference>
<dbReference type="EMBL" id="QGHS01000051">
    <property type="protein sequence ID" value="PWT47045.1"/>
    <property type="molecule type" value="Genomic_DNA"/>
</dbReference>
<dbReference type="Pfam" id="PF05133">
    <property type="entry name" value="SPP1_portal"/>
    <property type="match status" value="1"/>
</dbReference>
<reference evidence="2 4" key="1">
    <citation type="journal article" date="2018" name="Front. Microbiol.">
        <title>Comparative Genomics of the Herbivore Gut Symbiont Lactobacillus reuteri Reveals Genetic Diversity and Lifestyle Adaptation.</title>
        <authorList>
            <person name="Zhao J."/>
        </authorList>
    </citation>
    <scope>NUCLEOTIDE SEQUENCE [LARGE SCALE GENOMIC DNA]</scope>
    <source>
        <strain evidence="2 4">LR12</strain>
    </source>
</reference>
<dbReference type="InterPro" id="IPR021145">
    <property type="entry name" value="Portal_protein_SPP1_Gp6-like"/>
</dbReference>
<dbReference type="AlphaFoldDB" id="A0A317GFR0"/>
<protein>
    <submittedName>
        <fullName evidence="2">Phage portal protein</fullName>
    </submittedName>
</protein>
<accession>A0A317GFR0</accession>
<sequence length="490" mass="55140">MAESRMIAGDAYVTKNGTYICPNEEVDIDSLTSFILDNEYRSTGYRKNYDMYTGQHDILRKPYDRESARPDNRLISNWANYVVDTYVGYFMGKPPKISLEDDANNDKLQDWLNNNSFQDKLTEVAKQVAVYGRSYMLTYQTESADTEVAVIDPISGFMIYDTSINQKPIAFVRYGYFNNVLSGEMYTANKIQSFTEKQFTDEKASLFGEVPAVEFDSNSERLSIVGKIRTLVDEYDKAFSQKANQVAYFDEAYLKIIGVPLPKDENNNPIFNLNEDRILYSADPMAANADVDFISKPDGDTMQENMLNRLKDDIFQTAMVTNLNDEAFSGNASGVAIKYKLLSMQNQAAVEERKFRISLRNLLGTVIGMGKVIGTIDKDQVRKDLRFKFNRNVPIDLANQAQTARELKGITSDETTLSTIDIVDDPKKEMDRIADEQEEQVKRAVKNQASATDILKGGNNGEDTQQPQERGLLEGSGTSGTGVDKSKPSQ</sequence>
<dbReference type="NCBIfam" id="TIGR01538">
    <property type="entry name" value="portal_SPP1"/>
    <property type="match status" value="1"/>
</dbReference>
<evidence type="ECO:0000256" key="1">
    <source>
        <dbReference type="SAM" id="MobiDB-lite"/>
    </source>
</evidence>
<proteinExistence type="predicted"/>
<name>A0A317GFR0_LIMRT</name>
<comment type="caution">
    <text evidence="2">The sequence shown here is derived from an EMBL/GenBank/DDBJ whole genome shotgun (WGS) entry which is preliminary data.</text>
</comment>
<gene>
    <name evidence="3" type="ORF">DKZ23_05240</name>
    <name evidence="2" type="ORF">DKZ23_06360</name>
</gene>
<dbReference type="InterPro" id="IPR006428">
    <property type="entry name" value="Portal_SPP1-type"/>
</dbReference>
<organism evidence="2 4">
    <name type="scientific">Limosilactobacillus reuteri</name>
    <name type="common">Lactobacillus reuteri</name>
    <dbReference type="NCBI Taxonomy" id="1598"/>
    <lineage>
        <taxon>Bacteria</taxon>
        <taxon>Bacillati</taxon>
        <taxon>Bacillota</taxon>
        <taxon>Bacilli</taxon>
        <taxon>Lactobacillales</taxon>
        <taxon>Lactobacillaceae</taxon>
        <taxon>Limosilactobacillus</taxon>
    </lineage>
</organism>
<evidence type="ECO:0000313" key="3">
    <source>
        <dbReference type="EMBL" id="PWT47045.1"/>
    </source>
</evidence>